<dbReference type="AlphaFoldDB" id="A0A7V1EHB8"/>
<dbReference type="GO" id="GO:0006508">
    <property type="term" value="P:proteolysis"/>
    <property type="evidence" value="ECO:0007669"/>
    <property type="project" value="UniProtKB-KW"/>
</dbReference>
<feature type="transmembrane region" description="Helical" evidence="1">
    <location>
        <begin position="71"/>
        <end position="91"/>
    </location>
</feature>
<accession>A0A7V1EHB8</accession>
<keyword evidence="2" id="KW-0482">Metalloprotease</keyword>
<feature type="transmembrane region" description="Helical" evidence="1">
    <location>
        <begin position="157"/>
        <end position="174"/>
    </location>
</feature>
<evidence type="ECO:0000313" key="2">
    <source>
        <dbReference type="EMBL" id="HDY58338.1"/>
    </source>
</evidence>
<proteinExistence type="predicted"/>
<protein>
    <submittedName>
        <fullName evidence="2">YhfC family intramembrane metalloprotease</fullName>
    </submittedName>
</protein>
<gene>
    <name evidence="2" type="ORF">ENP86_02120</name>
</gene>
<keyword evidence="2" id="KW-0645">Protease</keyword>
<dbReference type="GO" id="GO:0008237">
    <property type="term" value="F:metallopeptidase activity"/>
    <property type="evidence" value="ECO:0007669"/>
    <property type="project" value="UniProtKB-KW"/>
</dbReference>
<feature type="transmembrane region" description="Helical" evidence="1">
    <location>
        <begin position="208"/>
        <end position="225"/>
    </location>
</feature>
<feature type="transmembrane region" description="Helical" evidence="1">
    <location>
        <begin position="181"/>
        <end position="202"/>
    </location>
</feature>
<comment type="caution">
    <text evidence="2">The sequence shown here is derived from an EMBL/GenBank/DDBJ whole genome shotgun (WGS) entry which is preliminary data.</text>
</comment>
<keyword evidence="1" id="KW-0472">Membrane</keyword>
<dbReference type="EMBL" id="DSKY01000006">
    <property type="protein sequence ID" value="HDY58338.1"/>
    <property type="molecule type" value="Genomic_DNA"/>
</dbReference>
<reference evidence="2" key="1">
    <citation type="journal article" date="2020" name="mSystems">
        <title>Genome- and Community-Level Interaction Insights into Carbon Utilization and Element Cycling Functions of Hydrothermarchaeota in Hydrothermal Sediment.</title>
        <authorList>
            <person name="Zhou Z."/>
            <person name="Liu Y."/>
            <person name="Xu W."/>
            <person name="Pan J."/>
            <person name="Luo Z.H."/>
            <person name="Li M."/>
        </authorList>
    </citation>
    <scope>NUCLEOTIDE SEQUENCE [LARGE SCALE GENOMIC DNA]</scope>
    <source>
        <strain evidence="2">SpSt-258</strain>
    </source>
</reference>
<feature type="transmembrane region" description="Helical" evidence="1">
    <location>
        <begin position="112"/>
        <end position="137"/>
    </location>
</feature>
<sequence>MNFYIWAFIVTIVGLAILYLWVGRWGLKEIKYFYLYLILNLPLSALINLAIKRPIGLKLLSLFNLSEDPKLWPLWFLPIANLLAPLTEEVIKILPVVFSDLRRALKEKKQALVAGFVLGFGFGFGEAWYLAISFTQAMPAYANGSFWLLFGFFNERTMAVVVHGCMTAIVLMGFQGNFLKYYFLAVLFHYLGNIGAALYQSGRLSGEVAYIPILVVVILIFYYIFRIEKQLRKETPIVMKEKILYQRKKD</sequence>
<keyword evidence="2" id="KW-0378">Hydrolase</keyword>
<name>A0A7V1EHB8_UNCW3</name>
<keyword evidence="1" id="KW-1133">Transmembrane helix</keyword>
<keyword evidence="1" id="KW-0812">Transmembrane</keyword>
<feature type="transmembrane region" description="Helical" evidence="1">
    <location>
        <begin position="6"/>
        <end position="22"/>
    </location>
</feature>
<evidence type="ECO:0000256" key="1">
    <source>
        <dbReference type="SAM" id="Phobius"/>
    </source>
</evidence>
<organism evidence="2">
    <name type="scientific">candidate division WOR-3 bacterium</name>
    <dbReference type="NCBI Taxonomy" id="2052148"/>
    <lineage>
        <taxon>Bacteria</taxon>
        <taxon>Bacteria division WOR-3</taxon>
    </lineage>
</organism>
<feature type="transmembrane region" description="Helical" evidence="1">
    <location>
        <begin position="34"/>
        <end position="51"/>
    </location>
</feature>